<dbReference type="InterPro" id="IPR011010">
    <property type="entry name" value="DNA_brk_join_enz"/>
</dbReference>
<gene>
    <name evidence="2" type="ORF">ACH4GP_02535</name>
</gene>
<evidence type="ECO:0000313" key="3">
    <source>
        <dbReference type="Proteomes" id="UP001610990"/>
    </source>
</evidence>
<sequence>MEEWPSSSPWPPPDRLVLAGRTIRPGTPNGKLSRFGESVWHLSPGHPDAHQAINGIHWGRWPAPLVLPFKTFGLAALDEPRPVTVEMGSLGEPMSVDTVSGRLGELRIFAEWMHQQGLQAINEVTDANLDRFRTHILALTTSRDRKGQLLSAVRTLWEYRAHLPTECHLTTANPWNGASGPSLAGVQARSRENKTPRIASETMEALLAWSLHMLEDIGPDILAARDELALLEARISPAQTRYLQLSAKKRVKQFLADAADTGTSLPGHRSADGSRKVNEAHLARLAGVSGITAASRRAIADAGLPISDDTYLGTITGRIDGRPWRDRPITVTELPTLILCLSAACFAIVCYLSGMRPGEALNLRHGCRQEDPVTGQLLVDGRHGKGQGRLPHTEAEEDVWGRTWVVVRPVHEAIAMLEALSASPFLFPASLVSAQERRPADEHARVSRFITRDLGIFTTWVNTEFQRPDGQPVIPPDPGRQIHPSRFRRTLAHFIVRRPRGLIAAALQYGHVATRVTLSYAGPAHTAWMEDLAIERLELIVEQSEEDWTLLEEGEQVSGPSSAEYRRRVAQARRFAGRVVNRVRNVERLLGQVDPSIHHGEGVTCVWRAETAACRTAKLDQGLPADDAPDESECRSTCQNLAYTDRDIAQLRSRLVVLETGAADPLAPHPLRDRAAAQAAQVRRVLSRHDAISEPVQEATA</sequence>
<dbReference type="Gene3D" id="1.10.443.10">
    <property type="entry name" value="Intergrase catalytic core"/>
    <property type="match status" value="1"/>
</dbReference>
<dbReference type="EMBL" id="JBIRGH010000001">
    <property type="protein sequence ID" value="MFH8583259.1"/>
    <property type="molecule type" value="Genomic_DNA"/>
</dbReference>
<organism evidence="2 3">
    <name type="scientific">Streptomyces celluloflavus</name>
    <dbReference type="NCBI Taxonomy" id="58344"/>
    <lineage>
        <taxon>Bacteria</taxon>
        <taxon>Bacillati</taxon>
        <taxon>Actinomycetota</taxon>
        <taxon>Actinomycetes</taxon>
        <taxon>Kitasatosporales</taxon>
        <taxon>Streptomycetaceae</taxon>
        <taxon>Streptomyces</taxon>
    </lineage>
</organism>
<proteinExistence type="predicted"/>
<protein>
    <submittedName>
        <fullName evidence="2">Integrase</fullName>
    </submittedName>
</protein>
<dbReference type="InterPro" id="IPR013762">
    <property type="entry name" value="Integrase-like_cat_sf"/>
</dbReference>
<evidence type="ECO:0000313" key="2">
    <source>
        <dbReference type="EMBL" id="MFH8583259.1"/>
    </source>
</evidence>
<accession>A0ABW7R772</accession>
<dbReference type="SUPFAM" id="SSF56349">
    <property type="entry name" value="DNA breaking-rejoining enzymes"/>
    <property type="match status" value="1"/>
</dbReference>
<keyword evidence="3" id="KW-1185">Reference proteome</keyword>
<comment type="caution">
    <text evidence="2">The sequence shown here is derived from an EMBL/GenBank/DDBJ whole genome shotgun (WGS) entry which is preliminary data.</text>
</comment>
<keyword evidence="1" id="KW-0233">DNA recombination</keyword>
<evidence type="ECO:0000256" key="1">
    <source>
        <dbReference type="ARBA" id="ARBA00023172"/>
    </source>
</evidence>
<dbReference type="Proteomes" id="UP001610990">
    <property type="component" value="Unassembled WGS sequence"/>
</dbReference>
<dbReference type="RefSeq" id="WP_397670849.1">
    <property type="nucleotide sequence ID" value="NZ_JBIRGH010000001.1"/>
</dbReference>
<reference evidence="2 3" key="1">
    <citation type="submission" date="2024-10" db="EMBL/GenBank/DDBJ databases">
        <title>The Natural Products Discovery Center: Release of the First 8490 Sequenced Strains for Exploring Actinobacteria Biosynthetic Diversity.</title>
        <authorList>
            <person name="Kalkreuter E."/>
            <person name="Kautsar S.A."/>
            <person name="Yang D."/>
            <person name="Bader C.D."/>
            <person name="Teijaro C.N."/>
            <person name="Fluegel L."/>
            <person name="Davis C.M."/>
            <person name="Simpson J.R."/>
            <person name="Lauterbach L."/>
            <person name="Steele A.D."/>
            <person name="Gui C."/>
            <person name="Meng S."/>
            <person name="Li G."/>
            <person name="Viehrig K."/>
            <person name="Ye F."/>
            <person name="Su P."/>
            <person name="Kiefer A.F."/>
            <person name="Nichols A."/>
            <person name="Cepeda A.J."/>
            <person name="Yan W."/>
            <person name="Fan B."/>
            <person name="Jiang Y."/>
            <person name="Adhikari A."/>
            <person name="Zheng C.-J."/>
            <person name="Schuster L."/>
            <person name="Cowan T.M."/>
            <person name="Smanski M.J."/>
            <person name="Chevrette M.G."/>
            <person name="De Carvalho L.P.S."/>
            <person name="Shen B."/>
        </authorList>
    </citation>
    <scope>NUCLEOTIDE SEQUENCE [LARGE SCALE GENOMIC DNA]</scope>
    <source>
        <strain evidence="2 3">NPDC018013</strain>
    </source>
</reference>
<name>A0ABW7R772_9ACTN</name>